<dbReference type="AlphaFoldDB" id="A0A8K1C5H3"/>
<protein>
    <submittedName>
        <fullName evidence="2">Uncharacterized protein</fullName>
    </submittedName>
</protein>
<dbReference type="Gene3D" id="1.25.40.10">
    <property type="entry name" value="Tetratricopeptide repeat domain"/>
    <property type="match status" value="1"/>
</dbReference>
<evidence type="ECO:0000313" key="2">
    <source>
        <dbReference type="EMBL" id="TMW56946.1"/>
    </source>
</evidence>
<dbReference type="InterPro" id="IPR011990">
    <property type="entry name" value="TPR-like_helical_dom_sf"/>
</dbReference>
<sequence length="664" mass="75188">MSAPAAAQGGGGEENGKVRDLYNALRTGEHGVSFEAFLCELYFLQHRTFTLFDIKDAFLSSTGTNERFLSYRDFQYALTKTSRAKYMERDDLDCSNAELMVRLLDEITSTKTKSEDDEARRIDSIRHQITKRGVLDVLEIHMRKLVQSFQLYGKDNVVTKQSAHHALDTSSAITINGFVDFLNAYFEYEAYFSFKVLEEMGRSVAAAFSGMPVDKPKGSDMVQAVEDDVELIFPQFIELFCRTAAHFHTRSLEQEGAQLRRAIESCRLEFSIELLMEHMKIRIFDNQDDSKSNTKRTKKVENRSSPEVVEYEEGIEGLSLEVDPDTSMRSMESILQELRVLLDNGNTIGTNNSKRTRSRSQSMLFARLPPRKPIPGADRSVPVSSQFDDDFENERVWQPPDVTLIREVIAPPSLPSNILKRLQYALTYQNSNQFNMALGALHSCRKQYQQWRGSVQEETEVKVYFSLMIASVYDSARKDLRAMAMYLEALRHSSLLPLQHSGRALVKSCLGCILYYLGELPLARKCHERVLFLRKSNPACGEEHVDTATAMNNLACCLSQDQNGVAIEEAYLLLKASKRIYLETFGSSHPRVELVTRNFERVLDSQRMIVVDPVGALARGEYIHVIPGSRFQIKALVPVEKPTTLGKKKKKGAKGKGKGGKKKK</sequence>
<keyword evidence="3" id="KW-1185">Reference proteome</keyword>
<dbReference type="Proteomes" id="UP000794436">
    <property type="component" value="Unassembled WGS sequence"/>
</dbReference>
<evidence type="ECO:0000313" key="3">
    <source>
        <dbReference type="Proteomes" id="UP000794436"/>
    </source>
</evidence>
<proteinExistence type="predicted"/>
<organism evidence="2 3">
    <name type="scientific">Pythium oligandrum</name>
    <name type="common">Mycoparasitic fungus</name>
    <dbReference type="NCBI Taxonomy" id="41045"/>
    <lineage>
        <taxon>Eukaryota</taxon>
        <taxon>Sar</taxon>
        <taxon>Stramenopiles</taxon>
        <taxon>Oomycota</taxon>
        <taxon>Peronosporomycetes</taxon>
        <taxon>Pythiales</taxon>
        <taxon>Pythiaceae</taxon>
        <taxon>Pythium</taxon>
    </lineage>
</organism>
<name>A0A8K1C5H3_PYTOL</name>
<dbReference type="OrthoDB" id="626167at2759"/>
<gene>
    <name evidence="2" type="ORF">Poli38472_002871</name>
</gene>
<accession>A0A8K1C5H3</accession>
<comment type="caution">
    <text evidence="2">The sequence shown here is derived from an EMBL/GenBank/DDBJ whole genome shotgun (WGS) entry which is preliminary data.</text>
</comment>
<dbReference type="EMBL" id="SPLM01000144">
    <property type="protein sequence ID" value="TMW56946.1"/>
    <property type="molecule type" value="Genomic_DNA"/>
</dbReference>
<evidence type="ECO:0000256" key="1">
    <source>
        <dbReference type="SAM" id="MobiDB-lite"/>
    </source>
</evidence>
<dbReference type="SUPFAM" id="SSF48452">
    <property type="entry name" value="TPR-like"/>
    <property type="match status" value="1"/>
</dbReference>
<feature type="compositionally biased region" description="Basic residues" evidence="1">
    <location>
        <begin position="646"/>
        <end position="664"/>
    </location>
</feature>
<feature type="region of interest" description="Disordered" evidence="1">
    <location>
        <begin position="644"/>
        <end position="664"/>
    </location>
</feature>
<feature type="region of interest" description="Disordered" evidence="1">
    <location>
        <begin position="288"/>
        <end position="307"/>
    </location>
</feature>
<reference evidence="2" key="1">
    <citation type="submission" date="2019-03" db="EMBL/GenBank/DDBJ databases">
        <title>Long read genome sequence of the mycoparasitic Pythium oligandrum ATCC 38472 isolated from sugarbeet rhizosphere.</title>
        <authorList>
            <person name="Gaulin E."/>
        </authorList>
    </citation>
    <scope>NUCLEOTIDE SEQUENCE</scope>
    <source>
        <strain evidence="2">ATCC 38472_TT</strain>
    </source>
</reference>